<gene>
    <name evidence="7" type="ORF">CLAFUR5_00071</name>
</gene>
<feature type="compositionally biased region" description="Low complexity" evidence="3">
    <location>
        <begin position="481"/>
        <end position="497"/>
    </location>
</feature>
<dbReference type="SUPFAM" id="SSF48371">
    <property type="entry name" value="ARM repeat"/>
    <property type="match status" value="1"/>
</dbReference>
<dbReference type="InterPro" id="IPR032817">
    <property type="entry name" value="Mon2_C"/>
</dbReference>
<feature type="domain" description="Mon2/Sec7/BIG1-like dimerisation and cyclophilin-binding" evidence="6">
    <location>
        <begin position="6"/>
        <end position="175"/>
    </location>
</feature>
<feature type="region of interest" description="Disordered" evidence="3">
    <location>
        <begin position="757"/>
        <end position="781"/>
    </location>
</feature>
<feature type="domain" description="Mon2 C-terminal" evidence="5">
    <location>
        <begin position="988"/>
        <end position="1122"/>
    </location>
</feature>
<dbReference type="GO" id="GO:0015031">
    <property type="term" value="P:protein transport"/>
    <property type="evidence" value="ECO:0007669"/>
    <property type="project" value="UniProtKB-KW"/>
</dbReference>
<feature type="region of interest" description="Disordered" evidence="3">
    <location>
        <begin position="479"/>
        <end position="504"/>
    </location>
</feature>
<proteinExistence type="predicted"/>
<evidence type="ECO:0000256" key="3">
    <source>
        <dbReference type="SAM" id="MobiDB-lite"/>
    </source>
</evidence>
<keyword evidence="1" id="KW-0813">Transport</keyword>
<dbReference type="OrthoDB" id="294853at2759"/>
<evidence type="ECO:0000256" key="1">
    <source>
        <dbReference type="ARBA" id="ARBA00022448"/>
    </source>
</evidence>
<evidence type="ECO:0000259" key="6">
    <source>
        <dbReference type="Pfam" id="PF16213"/>
    </source>
</evidence>
<dbReference type="InterPro" id="IPR032691">
    <property type="entry name" value="Mon2/Sec7/BIG1-like_HUS"/>
</dbReference>
<dbReference type="KEGG" id="ffu:CLAFUR5_00071"/>
<evidence type="ECO:0000259" key="5">
    <source>
        <dbReference type="Pfam" id="PF16206"/>
    </source>
</evidence>
<dbReference type="InterPro" id="IPR016024">
    <property type="entry name" value="ARM-type_fold"/>
</dbReference>
<dbReference type="GeneID" id="71979949"/>
<reference evidence="7" key="2">
    <citation type="journal article" date="2022" name="Microb. Genom.">
        <title>A chromosome-scale genome assembly of the tomato pathogen Cladosporium fulvum reveals a compartmentalized genome architecture and the presence of a dispensable chromosome.</title>
        <authorList>
            <person name="Zaccaron A.Z."/>
            <person name="Chen L.H."/>
            <person name="Samaras A."/>
            <person name="Stergiopoulos I."/>
        </authorList>
    </citation>
    <scope>NUCLEOTIDE SEQUENCE</scope>
    <source>
        <strain evidence="7">Race5_Kim</strain>
    </source>
</reference>
<keyword evidence="8" id="KW-1185">Reference proteome</keyword>
<organism evidence="7 8">
    <name type="scientific">Passalora fulva</name>
    <name type="common">Tomato leaf mold</name>
    <name type="synonym">Cladosporium fulvum</name>
    <dbReference type="NCBI Taxonomy" id="5499"/>
    <lineage>
        <taxon>Eukaryota</taxon>
        <taxon>Fungi</taxon>
        <taxon>Dikarya</taxon>
        <taxon>Ascomycota</taxon>
        <taxon>Pezizomycotina</taxon>
        <taxon>Dothideomycetes</taxon>
        <taxon>Dothideomycetidae</taxon>
        <taxon>Mycosphaerellales</taxon>
        <taxon>Mycosphaerellaceae</taxon>
        <taxon>Fulvia</taxon>
    </lineage>
</organism>
<evidence type="ECO:0000256" key="2">
    <source>
        <dbReference type="ARBA" id="ARBA00022927"/>
    </source>
</evidence>
<reference evidence="7" key="1">
    <citation type="submission" date="2021-12" db="EMBL/GenBank/DDBJ databases">
        <authorList>
            <person name="Zaccaron A."/>
            <person name="Stergiopoulos I."/>
        </authorList>
    </citation>
    <scope>NUCLEOTIDE SEQUENCE</scope>
    <source>
        <strain evidence="7">Race5_Kim</strain>
    </source>
</reference>
<sequence length="1663" mass="179966">MSATLFANELSNLSSEAKRKNTDLRTAADKALQELKSLPSTSEAQLAADLSRRPNFIEPFLIACNTKNAKFAGSGIVCLQRLVISKGLPKARLQETLGAFNACTDLGLDIQLKILQALPSLLQNYAAELEGDLLSSALQVCSSLQTAKASTVSGVAAATLQSLITSVFEKVETEDSNAENIATTAEIPGDDGTLHLRPAAYDAYRVLRDLALAADSRSTKFVQFTSFSADNGLELIWSCIDSNPELFGAHEELMSVVRSNVLPLVVRALSERLPFSTTVRSLRLLGMILDRYLSRFGGDCEVALNLCTQLLEPDVAPLWKRSLVMELLRDFFSDSNHVIEAYSTFDGREGGKPIVQDMMSAFVRLSTEKPSAIGLGQQSTVPTGPSVQRDTINEEVAFDAAGMAGVISSALGVAESNVAGISNQWSLPKVPCIEQLDKSDSPAVPETYLYALVLECLNGLSDALARTVLPLTVQLERSRTKSSSSASEANGGARGRSTSFRSRAVPMNPLDAKDAPYAGKVQAVAGLVDTCWPAVLATASTFLNAALDDQYFRNLIKAYQRFAQVAGLLRLTTPRDALMTTLAKAAVPPHVLSAATSDTMKSPATESPRVFSNPRGLLSVDSFVSQASSMSIDSSRRQSIDHARPILTVRNLLCLRALLNLAIALGPILGRAFSVIVTALKQADMVLSRTTPQQMTRQASQAGHRASDDPSVVQAFSSEVGAVEAAASRLLESTADYPDDAFLVVLQTFCQLLHARPSQTSSPSASPRPDATPPGTPLAARRTFSGLPGLSSFVELQSRDYHFVIPKLGTLAELNIARFVASDDPDSTGWTVLIEELTSTAKSNTSPRDARRSAANVMTKLAEATIAEVAKEDPDDRAMVQRRASASLLQLVDEIYLEQSEMSSVDLEVQGQVMECLRSILERGGETLVAGWNRIVAILSAAFEHSGSPNRGLEDEAAHIDWPQVTSTLVSAQIGRVAFAATQLVCSDFLSSVPSSVVPSLVELLHRFMCQKDDLNAALTTVTMAWNVSDAVFSQFNEKDLDSLVDQIEDEDLEDALAKLQHLPSAQWLFVLTRLRDAAGNTSKEVRNAAFQTLCNVFKNHGDEIPPASWKMLLRSTVFQLSRVDSALYHDDNDSDQASDAEMSKSILDGTSGVLATHVRVIEQISQLPSLWESFLSMLERYLDLDVHLLTAGAWSALSRVLAVAQGPKWRDLTYRTLALWTKRVPVSTSSDGATGQSNQAAFIAYTEAGQEIARLTGDKISDAQSRNVLENLFEIVKQSDGPSYDRESLSPLQTKALSLLRSIPASREAQIVVASRLSTLHHDSLPSSGVATGPTFVAIASDSVTWLHDLVKPSENTPDSHDALVEAAQSLRRIIEAKYAFRAERKGVPLWQTATTTAVALAPALLQHGEASSPDLWSEYAKIASGIVKGNDLHLVEDRLKMQNDMDFDIEQYRILRDVITPYLGSDDLPVQLRADYTRALFEASIIHPTERNEVPPIGHSPLEKIAKIRRGRVKKVPYSYREDMSYICLKELLALSSPNSTSTSTSTSHSNLAQAAAPHLILRLAIPLRAYIADQPLRGLNPQPLSELEELLFCFDSIRDLKLAPDALGAGSGERAHMRYLAPLLVKAVATAGDPWSGTQEVLGPLQGVLGMLSRGAVGGV</sequence>
<evidence type="ECO:0000313" key="7">
    <source>
        <dbReference type="EMBL" id="UJO12708.1"/>
    </source>
</evidence>
<dbReference type="InterPro" id="IPR032629">
    <property type="entry name" value="DCB_dom"/>
</dbReference>
<name>A0A9Q8L8A6_PASFU</name>
<evidence type="ECO:0008006" key="9">
    <source>
        <dbReference type="Google" id="ProtNLM"/>
    </source>
</evidence>
<evidence type="ECO:0000259" key="4">
    <source>
        <dbReference type="Pfam" id="PF12783"/>
    </source>
</evidence>
<feature type="domain" description="Mon2/Sec7/BIG1-like HUS" evidence="4">
    <location>
        <begin position="200"/>
        <end position="354"/>
    </location>
</feature>
<dbReference type="Pfam" id="PF16213">
    <property type="entry name" value="DCB"/>
    <property type="match status" value="1"/>
</dbReference>
<dbReference type="OMA" id="AWRLCLN"/>
<dbReference type="RefSeq" id="XP_047757074.1">
    <property type="nucleotide sequence ID" value="XM_047899219.1"/>
</dbReference>
<evidence type="ECO:0000313" key="8">
    <source>
        <dbReference type="Proteomes" id="UP000756132"/>
    </source>
</evidence>
<dbReference type="Pfam" id="PF16206">
    <property type="entry name" value="Mon2_C"/>
    <property type="match status" value="1"/>
</dbReference>
<keyword evidence="2" id="KW-0653">Protein transport</keyword>
<dbReference type="EMBL" id="CP090163">
    <property type="protein sequence ID" value="UJO12708.1"/>
    <property type="molecule type" value="Genomic_DNA"/>
</dbReference>
<dbReference type="GO" id="GO:0005794">
    <property type="term" value="C:Golgi apparatus"/>
    <property type="evidence" value="ECO:0007669"/>
    <property type="project" value="UniProtKB-ARBA"/>
</dbReference>
<dbReference type="Pfam" id="PF12783">
    <property type="entry name" value="Sec7-like_HUS"/>
    <property type="match status" value="1"/>
</dbReference>
<accession>A0A9Q8L8A6</accession>
<protein>
    <recommendedName>
        <fullName evidence="9">Endosomal peripheral membrane protein</fullName>
    </recommendedName>
</protein>
<dbReference type="Proteomes" id="UP000756132">
    <property type="component" value="Chromosome 1"/>
</dbReference>